<dbReference type="PANTHER" id="PTHR10543:SF24">
    <property type="entry name" value="CAROTENOID ISOMEROOXYGENASE"/>
    <property type="match status" value="1"/>
</dbReference>
<name>A0A6P4JJ87_DROKI</name>
<dbReference type="PANTHER" id="PTHR10543">
    <property type="entry name" value="BETA-CAROTENE DIOXYGENASE"/>
    <property type="match status" value="1"/>
</dbReference>
<evidence type="ECO:0000313" key="7">
    <source>
        <dbReference type="Proteomes" id="UP001652661"/>
    </source>
</evidence>
<comment type="similarity">
    <text evidence="1">Belongs to the carotenoid oxygenase family.</text>
</comment>
<evidence type="ECO:0000256" key="4">
    <source>
        <dbReference type="ARBA" id="ARBA00023004"/>
    </source>
</evidence>
<keyword evidence="3" id="KW-0560">Oxidoreductase</keyword>
<dbReference type="Pfam" id="PF03055">
    <property type="entry name" value="RPE65"/>
    <property type="match status" value="1"/>
</dbReference>
<evidence type="ECO:0000256" key="1">
    <source>
        <dbReference type="ARBA" id="ARBA00006787"/>
    </source>
</evidence>
<feature type="binding site" evidence="5">
    <location>
        <position position="696"/>
    </location>
    <ligand>
        <name>Fe cation</name>
        <dbReference type="ChEBI" id="CHEBI:24875"/>
        <note>catalytic</note>
    </ligand>
</feature>
<evidence type="ECO:0000256" key="3">
    <source>
        <dbReference type="ARBA" id="ARBA00023002"/>
    </source>
</evidence>
<feature type="region of interest" description="Disordered" evidence="6">
    <location>
        <begin position="521"/>
        <end position="540"/>
    </location>
</feature>
<dbReference type="GO" id="GO:0010436">
    <property type="term" value="F:carotenoid dioxygenase activity"/>
    <property type="evidence" value="ECO:0007669"/>
    <property type="project" value="TreeGrafter"/>
</dbReference>
<dbReference type="InterPro" id="IPR004294">
    <property type="entry name" value="Carotenoid_Oase"/>
</dbReference>
<dbReference type="GO" id="GO:0003834">
    <property type="term" value="F:beta-carotene 15,15'-dioxygenase activity"/>
    <property type="evidence" value="ECO:0007669"/>
    <property type="project" value="TreeGrafter"/>
</dbReference>
<keyword evidence="4 5" id="KW-0408">Iron</keyword>
<dbReference type="GO" id="GO:0042574">
    <property type="term" value="P:retinal metabolic process"/>
    <property type="evidence" value="ECO:0007669"/>
    <property type="project" value="TreeGrafter"/>
</dbReference>
<feature type="binding site" evidence="5">
    <location>
        <position position="351"/>
    </location>
    <ligand>
        <name>Fe cation</name>
        <dbReference type="ChEBI" id="CHEBI:24875"/>
        <note>catalytic</note>
    </ligand>
</feature>
<keyword evidence="7" id="KW-1185">Reference proteome</keyword>
<keyword evidence="2 5" id="KW-0479">Metal-binding</keyword>
<feature type="binding site" evidence="5">
    <location>
        <position position="421"/>
    </location>
    <ligand>
        <name>Fe cation</name>
        <dbReference type="ChEBI" id="CHEBI:24875"/>
        <note>catalytic</note>
    </ligand>
</feature>
<evidence type="ECO:0000256" key="2">
    <source>
        <dbReference type="ARBA" id="ARBA00022723"/>
    </source>
</evidence>
<reference evidence="8" key="1">
    <citation type="submission" date="2025-08" db="UniProtKB">
        <authorList>
            <consortium name="RefSeq"/>
        </authorList>
    </citation>
    <scope>IDENTIFICATION</scope>
    <source>
        <strain evidence="8">14028-0561.14</strain>
        <tissue evidence="8">Whole fly</tissue>
    </source>
</reference>
<organism evidence="7 8">
    <name type="scientific">Drosophila kikkawai</name>
    <name type="common">Fruit fly</name>
    <dbReference type="NCBI Taxonomy" id="30033"/>
    <lineage>
        <taxon>Eukaryota</taxon>
        <taxon>Metazoa</taxon>
        <taxon>Ecdysozoa</taxon>
        <taxon>Arthropoda</taxon>
        <taxon>Hexapoda</taxon>
        <taxon>Insecta</taxon>
        <taxon>Pterygota</taxon>
        <taxon>Neoptera</taxon>
        <taxon>Endopterygota</taxon>
        <taxon>Diptera</taxon>
        <taxon>Brachycera</taxon>
        <taxon>Muscomorpha</taxon>
        <taxon>Ephydroidea</taxon>
        <taxon>Drosophilidae</taxon>
        <taxon>Drosophila</taxon>
        <taxon>Sophophora</taxon>
    </lineage>
</organism>
<proteinExistence type="inferred from homology"/>
<evidence type="ECO:0000256" key="5">
    <source>
        <dbReference type="PIRSR" id="PIRSR604294-1"/>
    </source>
</evidence>
<feature type="region of interest" description="Disordered" evidence="6">
    <location>
        <begin position="24"/>
        <end position="45"/>
    </location>
</feature>
<dbReference type="GO" id="GO:0046872">
    <property type="term" value="F:metal ion binding"/>
    <property type="evidence" value="ECO:0007669"/>
    <property type="project" value="UniProtKB-KW"/>
</dbReference>
<dbReference type="AlphaFoldDB" id="A0A6P4JJ87"/>
<dbReference type="GO" id="GO:0016121">
    <property type="term" value="P:carotene catabolic process"/>
    <property type="evidence" value="ECO:0007669"/>
    <property type="project" value="TreeGrafter"/>
</dbReference>
<accession>A0A6P4JJ87</accession>
<sequence>MNNAASSVLPRVSCLQLATAPQEHPHPNHWLMGHPPLPSRRRGESPSEHLPVVIWFPLQADGPRGLGFGLLVGVAPSTHYTIPAMAAGVFKSFMRDFFAVKYDDQQSDPQSERIDGNGRHYPNCSSDVWLRSCEREIVDPIEGHVSGHIPSWITGSLLRNGPGSWKVGDMTFGHLFDCSALLHRFAIKNGRVTYQNRFVDTETLRKNRAAQRIVVTEFGTAAVPDPCHSIFDRFAAIFRPDSGSDNSMISIYPFGDQYYTFTETPFMHRINPCTLATEARICTTDFVGVVNHTSHPHVLPSGTVYNLGTTMTRSGPAYTILCFPHGRQMFEDAHVVATLPCRWKLHPGYMHTFGLTDHYFVIVEQPLSVSLTEYVKAQVQGQNLSACLKWFEDRPTLFHLIDRSSGKLVQTYASEAFFYLHIINCFELDGHVVVDICSYRNPEMINCMYLEAISNMQSNPNYASLFRGRPLRFVLPLGTVPPPSSEKRNLVRSLSLAGLSPPKARRTMKHSASQYEDISYMPTNGRQETPAEESPTGFEKTGCKVEDNMINLVTLEGSAAEAYRATSGIFLRPEMLCNWGCETPRIYYEQYMGKNYRYFYAISSDVDAENPGTLIKVDVWNKTCLTWCEDNVYPSEPIFVPAPEPKSEDDGVILASMVVGGLNDRYVGLIVLCAKTMTELGRCDFHTNGPVPKCLHGWFAPNAV</sequence>
<gene>
    <name evidence="8" type="primary">ninaB</name>
</gene>
<dbReference type="RefSeq" id="XP_017035696.1">
    <property type="nucleotide sequence ID" value="XM_017180207.3"/>
</dbReference>
<evidence type="ECO:0000256" key="6">
    <source>
        <dbReference type="SAM" id="MobiDB-lite"/>
    </source>
</evidence>
<protein>
    <submittedName>
        <fullName evidence="8">Carotenoid isomerooxygenase</fullName>
    </submittedName>
</protein>
<dbReference type="OrthoDB" id="1069523at2759"/>
<feature type="binding site" evidence="5">
    <location>
        <position position="295"/>
    </location>
    <ligand>
        <name>Fe cation</name>
        <dbReference type="ChEBI" id="CHEBI:24875"/>
        <note>catalytic</note>
    </ligand>
</feature>
<dbReference type="Proteomes" id="UP001652661">
    <property type="component" value="Chromosome 3R"/>
</dbReference>
<comment type="cofactor">
    <cofactor evidence="5">
        <name>Fe(2+)</name>
        <dbReference type="ChEBI" id="CHEBI:29033"/>
    </cofactor>
    <text evidence="5">Binds 1 Fe(2+) ion per subunit.</text>
</comment>
<evidence type="ECO:0000313" key="8">
    <source>
        <dbReference type="RefSeq" id="XP_017035696.1"/>
    </source>
</evidence>